<dbReference type="EMBL" id="JAAMPC010001269">
    <property type="protein sequence ID" value="KAG2241013.1"/>
    <property type="molecule type" value="Genomic_DNA"/>
</dbReference>
<reference evidence="1 2" key="1">
    <citation type="submission" date="2020-02" db="EMBL/GenBank/DDBJ databases">
        <authorList>
            <person name="Ma Q."/>
            <person name="Huang Y."/>
            <person name="Song X."/>
            <person name="Pei D."/>
        </authorList>
    </citation>
    <scope>NUCLEOTIDE SEQUENCE [LARGE SCALE GENOMIC DNA]</scope>
    <source>
        <strain evidence="1">Sxm20200214</strain>
        <tissue evidence="1">Leaf</tissue>
    </source>
</reference>
<gene>
    <name evidence="1" type="ORF">Bca52824_096886</name>
</gene>
<dbReference type="Proteomes" id="UP000886595">
    <property type="component" value="Unassembled WGS sequence"/>
</dbReference>
<sequence>MVEICLSVLHQVHELRSELGTLEGKIGKIPKRCWVQCPESCLSCSTRSGTSAKRVLREQRACFPTRKCLLEITI</sequence>
<comment type="caution">
    <text evidence="1">The sequence shown here is derived from an EMBL/GenBank/DDBJ whole genome shotgun (WGS) entry which is preliminary data.</text>
</comment>
<evidence type="ECO:0000313" key="1">
    <source>
        <dbReference type="EMBL" id="KAG2241013.1"/>
    </source>
</evidence>
<proteinExistence type="predicted"/>
<accession>A0A8X7NZA7</accession>
<organism evidence="1 2">
    <name type="scientific">Brassica carinata</name>
    <name type="common">Ethiopian mustard</name>
    <name type="synonym">Abyssinian cabbage</name>
    <dbReference type="NCBI Taxonomy" id="52824"/>
    <lineage>
        <taxon>Eukaryota</taxon>
        <taxon>Viridiplantae</taxon>
        <taxon>Streptophyta</taxon>
        <taxon>Embryophyta</taxon>
        <taxon>Tracheophyta</taxon>
        <taxon>Spermatophyta</taxon>
        <taxon>Magnoliopsida</taxon>
        <taxon>eudicotyledons</taxon>
        <taxon>Gunneridae</taxon>
        <taxon>Pentapetalae</taxon>
        <taxon>rosids</taxon>
        <taxon>malvids</taxon>
        <taxon>Brassicales</taxon>
        <taxon>Brassicaceae</taxon>
        <taxon>Brassiceae</taxon>
        <taxon>Brassica</taxon>
    </lineage>
</organism>
<name>A0A8X7NZA7_BRACI</name>
<protein>
    <submittedName>
        <fullName evidence="1">Uncharacterized protein</fullName>
    </submittedName>
</protein>
<evidence type="ECO:0000313" key="2">
    <source>
        <dbReference type="Proteomes" id="UP000886595"/>
    </source>
</evidence>
<dbReference type="AlphaFoldDB" id="A0A8X7NZA7"/>
<keyword evidence="2" id="KW-1185">Reference proteome</keyword>